<accession>A0A1I4S8C6</accession>
<evidence type="ECO:0000256" key="7">
    <source>
        <dbReference type="ARBA" id="ARBA00022989"/>
    </source>
</evidence>
<evidence type="ECO:0000256" key="6">
    <source>
        <dbReference type="ARBA" id="ARBA00022692"/>
    </source>
</evidence>
<dbReference type="Proteomes" id="UP000198519">
    <property type="component" value="Unassembled WGS sequence"/>
</dbReference>
<dbReference type="GO" id="GO:0015627">
    <property type="term" value="C:type II protein secretion system complex"/>
    <property type="evidence" value="ECO:0007669"/>
    <property type="project" value="InterPro"/>
</dbReference>
<comment type="similarity">
    <text evidence="9">Belongs to the GSP H family.</text>
</comment>
<evidence type="ECO:0000256" key="3">
    <source>
        <dbReference type="ARBA" id="ARBA00022475"/>
    </source>
</evidence>
<keyword evidence="5" id="KW-0997">Cell inner membrane</keyword>
<organism evidence="13 14">
    <name type="scientific">Marinobacter zhejiangensis</name>
    <dbReference type="NCBI Taxonomy" id="488535"/>
    <lineage>
        <taxon>Bacteria</taxon>
        <taxon>Pseudomonadati</taxon>
        <taxon>Pseudomonadota</taxon>
        <taxon>Gammaproteobacteria</taxon>
        <taxon>Pseudomonadales</taxon>
        <taxon>Marinobacteraceae</taxon>
        <taxon>Marinobacter</taxon>
    </lineage>
</organism>
<evidence type="ECO:0000256" key="8">
    <source>
        <dbReference type="ARBA" id="ARBA00023136"/>
    </source>
</evidence>
<dbReference type="InterPro" id="IPR012902">
    <property type="entry name" value="N_methyl_site"/>
</dbReference>
<evidence type="ECO:0000256" key="4">
    <source>
        <dbReference type="ARBA" id="ARBA00022481"/>
    </source>
</evidence>
<keyword evidence="14" id="KW-1185">Reference proteome</keyword>
<keyword evidence="4" id="KW-0488">Methylation</keyword>
<proteinExistence type="inferred from homology"/>
<feature type="domain" description="General secretion pathway GspH" evidence="12">
    <location>
        <begin position="46"/>
        <end position="174"/>
    </location>
</feature>
<dbReference type="OrthoDB" id="2313614at2"/>
<dbReference type="InterPro" id="IPR045584">
    <property type="entry name" value="Pilin-like"/>
</dbReference>
<dbReference type="Pfam" id="PF07963">
    <property type="entry name" value="N_methyl"/>
    <property type="match status" value="1"/>
</dbReference>
<dbReference type="InterPro" id="IPR022346">
    <property type="entry name" value="T2SS_GspH"/>
</dbReference>
<evidence type="ECO:0000256" key="11">
    <source>
        <dbReference type="SAM" id="MobiDB-lite"/>
    </source>
</evidence>
<evidence type="ECO:0000259" key="12">
    <source>
        <dbReference type="Pfam" id="PF12019"/>
    </source>
</evidence>
<dbReference type="SUPFAM" id="SSF54523">
    <property type="entry name" value="Pili subunits"/>
    <property type="match status" value="1"/>
</dbReference>
<gene>
    <name evidence="13" type="ORF">SAMN04487963_3069</name>
</gene>
<feature type="region of interest" description="Disordered" evidence="11">
    <location>
        <begin position="179"/>
        <end position="199"/>
    </location>
</feature>
<evidence type="ECO:0000256" key="9">
    <source>
        <dbReference type="ARBA" id="ARBA00025772"/>
    </source>
</evidence>
<protein>
    <recommendedName>
        <fullName evidence="2">Type II secretion system protein H</fullName>
    </recommendedName>
    <alternativeName>
        <fullName evidence="10">General secretion pathway protein H</fullName>
    </alternativeName>
</protein>
<evidence type="ECO:0000313" key="13">
    <source>
        <dbReference type="EMBL" id="SFM60513.1"/>
    </source>
</evidence>
<sequence>MLTVKKNAGFTVIELLTALFVLAVAVSLAVPSFRQMIQNNRMASQINLVTSLVSFARSEAAKRPNVVITTCPSADLATCAASANWEQGWVIFVDIDGDRVVDAGDGDAVLYTAGPISGGNTLRVSGLTNTNYVQFFGNGEPVPPSLGAGASGTFTLCDSRGAEVSRNVVVMESGQTRLARDTNGDGIPNNHAGNNVSCP</sequence>
<evidence type="ECO:0000313" key="14">
    <source>
        <dbReference type="Proteomes" id="UP000198519"/>
    </source>
</evidence>
<dbReference type="STRING" id="488535.SAMN04487963_3069"/>
<keyword evidence="8" id="KW-0472">Membrane</keyword>
<evidence type="ECO:0000256" key="1">
    <source>
        <dbReference type="ARBA" id="ARBA00004377"/>
    </source>
</evidence>
<evidence type="ECO:0000256" key="2">
    <source>
        <dbReference type="ARBA" id="ARBA00021549"/>
    </source>
</evidence>
<comment type="subcellular location">
    <subcellularLocation>
        <location evidence="1">Cell inner membrane</location>
        <topology evidence="1">Single-pass membrane protein</topology>
    </subcellularLocation>
</comment>
<dbReference type="GO" id="GO:0015628">
    <property type="term" value="P:protein secretion by the type II secretion system"/>
    <property type="evidence" value="ECO:0007669"/>
    <property type="project" value="InterPro"/>
</dbReference>
<dbReference type="NCBIfam" id="TIGR02532">
    <property type="entry name" value="IV_pilin_GFxxxE"/>
    <property type="match status" value="1"/>
</dbReference>
<evidence type="ECO:0000256" key="10">
    <source>
        <dbReference type="ARBA" id="ARBA00030775"/>
    </source>
</evidence>
<dbReference type="Gene3D" id="3.55.40.10">
    <property type="entry name" value="minor pseudopilin epsh domain"/>
    <property type="match status" value="1"/>
</dbReference>
<keyword evidence="7" id="KW-1133">Transmembrane helix</keyword>
<dbReference type="Pfam" id="PF12019">
    <property type="entry name" value="GspH"/>
    <property type="match status" value="1"/>
</dbReference>
<keyword evidence="3" id="KW-1003">Cell membrane</keyword>
<dbReference type="GO" id="GO:0005886">
    <property type="term" value="C:plasma membrane"/>
    <property type="evidence" value="ECO:0007669"/>
    <property type="project" value="UniProtKB-SubCell"/>
</dbReference>
<dbReference type="AlphaFoldDB" id="A0A1I4S8C6"/>
<dbReference type="EMBL" id="FOUE01000005">
    <property type="protein sequence ID" value="SFM60513.1"/>
    <property type="molecule type" value="Genomic_DNA"/>
</dbReference>
<dbReference type="RefSeq" id="WP_092024221.1">
    <property type="nucleotide sequence ID" value="NZ_FOUE01000005.1"/>
</dbReference>
<reference evidence="14" key="1">
    <citation type="submission" date="2016-10" db="EMBL/GenBank/DDBJ databases">
        <authorList>
            <person name="Varghese N."/>
            <person name="Submissions S."/>
        </authorList>
    </citation>
    <scope>NUCLEOTIDE SEQUENCE [LARGE SCALE GENOMIC DNA]</scope>
    <source>
        <strain evidence="14">CGMCC 1.7061</strain>
    </source>
</reference>
<evidence type="ECO:0000256" key="5">
    <source>
        <dbReference type="ARBA" id="ARBA00022519"/>
    </source>
</evidence>
<name>A0A1I4S8C6_9GAMM</name>
<keyword evidence="6" id="KW-0812">Transmembrane</keyword>